<proteinExistence type="predicted"/>
<dbReference type="Proteomes" id="UP001054945">
    <property type="component" value="Unassembled WGS sequence"/>
</dbReference>
<dbReference type="AlphaFoldDB" id="A0AAV4PSC8"/>
<organism evidence="2 3">
    <name type="scientific">Caerostris extrusa</name>
    <name type="common">Bark spider</name>
    <name type="synonym">Caerostris bankana</name>
    <dbReference type="NCBI Taxonomy" id="172846"/>
    <lineage>
        <taxon>Eukaryota</taxon>
        <taxon>Metazoa</taxon>
        <taxon>Ecdysozoa</taxon>
        <taxon>Arthropoda</taxon>
        <taxon>Chelicerata</taxon>
        <taxon>Arachnida</taxon>
        <taxon>Araneae</taxon>
        <taxon>Araneomorphae</taxon>
        <taxon>Entelegynae</taxon>
        <taxon>Araneoidea</taxon>
        <taxon>Araneidae</taxon>
        <taxon>Caerostris</taxon>
    </lineage>
</organism>
<dbReference type="EMBL" id="BPLR01005168">
    <property type="protein sequence ID" value="GIY00328.1"/>
    <property type="molecule type" value="Genomic_DNA"/>
</dbReference>
<protein>
    <submittedName>
        <fullName evidence="2">Uncharacterized protein</fullName>
    </submittedName>
</protein>
<comment type="caution">
    <text evidence="2">The sequence shown here is derived from an EMBL/GenBank/DDBJ whole genome shotgun (WGS) entry which is preliminary data.</text>
</comment>
<evidence type="ECO:0000256" key="1">
    <source>
        <dbReference type="SAM" id="MobiDB-lite"/>
    </source>
</evidence>
<feature type="compositionally biased region" description="Acidic residues" evidence="1">
    <location>
        <begin position="58"/>
        <end position="67"/>
    </location>
</feature>
<accession>A0AAV4PSC8</accession>
<evidence type="ECO:0000313" key="3">
    <source>
        <dbReference type="Proteomes" id="UP001054945"/>
    </source>
</evidence>
<keyword evidence="3" id="KW-1185">Reference proteome</keyword>
<evidence type="ECO:0000313" key="2">
    <source>
        <dbReference type="EMBL" id="GIY00328.1"/>
    </source>
</evidence>
<feature type="compositionally biased region" description="Basic and acidic residues" evidence="1">
    <location>
        <begin position="68"/>
        <end position="80"/>
    </location>
</feature>
<feature type="region of interest" description="Disordered" evidence="1">
    <location>
        <begin position="57"/>
        <end position="80"/>
    </location>
</feature>
<name>A0AAV4PSC8_CAEEX</name>
<reference evidence="2 3" key="1">
    <citation type="submission" date="2021-06" db="EMBL/GenBank/DDBJ databases">
        <title>Caerostris extrusa draft genome.</title>
        <authorList>
            <person name="Kono N."/>
            <person name="Arakawa K."/>
        </authorList>
    </citation>
    <scope>NUCLEOTIDE SEQUENCE [LARGE SCALE GENOMIC DNA]</scope>
</reference>
<gene>
    <name evidence="2" type="ORF">CEXT_145161</name>
</gene>
<sequence length="80" mass="8584">MANPRTSLSKTLQVILNLFQGGSMLGLPSTSKKENALSCMMISCLSSVGVIGTKSCDEEKEDGMESTEAEHGKCKERISE</sequence>